<organism evidence="1">
    <name type="scientific">uncultured Caudovirales phage</name>
    <dbReference type="NCBI Taxonomy" id="2100421"/>
    <lineage>
        <taxon>Viruses</taxon>
        <taxon>Duplodnaviria</taxon>
        <taxon>Heunggongvirae</taxon>
        <taxon>Uroviricota</taxon>
        <taxon>Caudoviricetes</taxon>
        <taxon>Peduoviridae</taxon>
        <taxon>Maltschvirus</taxon>
        <taxon>Maltschvirus maltsch</taxon>
    </lineage>
</organism>
<sequence>MIPFVVKHYTGERPSIKGNGFDGLEIGETREEAGEFVDYINQLISAAEKLMTFHVFLDSHISFDFGGGARDSLNGLNAVLRARK</sequence>
<protein>
    <submittedName>
        <fullName evidence="1">Uncharacterized protein</fullName>
    </submittedName>
</protein>
<accession>A0A6J5RJH2</accession>
<proteinExistence type="predicted"/>
<name>A0A6J5RJH2_9CAUD</name>
<gene>
    <name evidence="1" type="ORF">UFOVP1254_15</name>
</gene>
<evidence type="ECO:0000313" key="1">
    <source>
        <dbReference type="EMBL" id="CAB4194337.1"/>
    </source>
</evidence>
<reference evidence="1" key="1">
    <citation type="submission" date="2020-05" db="EMBL/GenBank/DDBJ databases">
        <authorList>
            <person name="Chiriac C."/>
            <person name="Salcher M."/>
            <person name="Ghai R."/>
            <person name="Kavagutti S V."/>
        </authorList>
    </citation>
    <scope>NUCLEOTIDE SEQUENCE</scope>
</reference>
<dbReference type="EMBL" id="LR797210">
    <property type="protein sequence ID" value="CAB4194337.1"/>
    <property type="molecule type" value="Genomic_DNA"/>
</dbReference>